<reference evidence="1 2" key="1">
    <citation type="journal article" date="2012" name="Genome Biol.">
        <title>Sequencing three crocodilian genomes to illuminate the evolution of archosaurs and amniotes.</title>
        <authorList>
            <person name="St John J.A."/>
            <person name="Braun E.L."/>
            <person name="Isberg S.R."/>
            <person name="Miles L.G."/>
            <person name="Chong A.Y."/>
            <person name="Gongora J."/>
            <person name="Dalzell P."/>
            <person name="Moran C."/>
            <person name="Bed'hom B."/>
            <person name="Abzhanov A."/>
            <person name="Burgess S.C."/>
            <person name="Cooksey A.M."/>
            <person name="Castoe T.A."/>
            <person name="Crawford N.G."/>
            <person name="Densmore L.D."/>
            <person name="Drew J.C."/>
            <person name="Edwards S.V."/>
            <person name="Faircloth B.C."/>
            <person name="Fujita M.K."/>
            <person name="Greenwold M.J."/>
            <person name="Hoffmann F.G."/>
            <person name="Howard J.M."/>
            <person name="Iguchi T."/>
            <person name="Janes D.E."/>
            <person name="Khan S.Y."/>
            <person name="Kohno S."/>
            <person name="de Koning A.J."/>
            <person name="Lance S.L."/>
            <person name="McCarthy F.M."/>
            <person name="McCormack J.E."/>
            <person name="Merchant M.E."/>
            <person name="Peterson D.G."/>
            <person name="Pollock D.D."/>
            <person name="Pourmand N."/>
            <person name="Raney B.J."/>
            <person name="Roessler K.A."/>
            <person name="Sanford J.R."/>
            <person name="Sawyer R.H."/>
            <person name="Schmidt C.J."/>
            <person name="Triplett E.W."/>
            <person name="Tuberville T.D."/>
            <person name="Venegas-Anaya M."/>
            <person name="Howard J.T."/>
            <person name="Jarvis E.D."/>
            <person name="Guillette L.J.Jr."/>
            <person name="Glenn T.C."/>
            <person name="Green R.E."/>
            <person name="Ray D.A."/>
        </authorList>
    </citation>
    <scope>NUCLEOTIDE SEQUENCE [LARGE SCALE GENOMIC DNA]</scope>
    <source>
        <strain evidence="1">KSC_2009_1</strain>
    </source>
</reference>
<gene>
    <name evidence="1" type="ORF">Y1Q_0018297</name>
</gene>
<dbReference type="AlphaFoldDB" id="A0A151PBR9"/>
<dbReference type="EMBL" id="AKHW03000499">
    <property type="protein sequence ID" value="KYO46488.1"/>
    <property type="molecule type" value="Genomic_DNA"/>
</dbReference>
<evidence type="ECO:0000313" key="1">
    <source>
        <dbReference type="EMBL" id="KYO46488.1"/>
    </source>
</evidence>
<proteinExistence type="predicted"/>
<sequence>MGLVLSRIISTTPVEADPLCSQERKISEAKADHVRSYCSSTGYVKTARTLLDAVFHTPTLSPTPIC</sequence>
<evidence type="ECO:0000313" key="2">
    <source>
        <dbReference type="Proteomes" id="UP000050525"/>
    </source>
</evidence>
<accession>A0A151PBR9</accession>
<comment type="caution">
    <text evidence="1">The sequence shown here is derived from an EMBL/GenBank/DDBJ whole genome shotgun (WGS) entry which is preliminary data.</text>
</comment>
<dbReference type="Proteomes" id="UP000050525">
    <property type="component" value="Unassembled WGS sequence"/>
</dbReference>
<keyword evidence="2" id="KW-1185">Reference proteome</keyword>
<organism evidence="1 2">
    <name type="scientific">Alligator mississippiensis</name>
    <name type="common">American alligator</name>
    <dbReference type="NCBI Taxonomy" id="8496"/>
    <lineage>
        <taxon>Eukaryota</taxon>
        <taxon>Metazoa</taxon>
        <taxon>Chordata</taxon>
        <taxon>Craniata</taxon>
        <taxon>Vertebrata</taxon>
        <taxon>Euteleostomi</taxon>
        <taxon>Archelosauria</taxon>
        <taxon>Archosauria</taxon>
        <taxon>Crocodylia</taxon>
        <taxon>Alligatoridae</taxon>
        <taxon>Alligatorinae</taxon>
        <taxon>Alligator</taxon>
    </lineage>
</organism>
<name>A0A151PBR9_ALLMI</name>
<protein>
    <submittedName>
        <fullName evidence="1">Uncharacterized protein</fullName>
    </submittedName>
</protein>